<dbReference type="SUPFAM" id="SSF52317">
    <property type="entry name" value="Class I glutamine amidotransferase-like"/>
    <property type="match status" value="1"/>
</dbReference>
<dbReference type="PANTHER" id="PTHR37464:SF1">
    <property type="entry name" value="BLL2463 PROTEIN"/>
    <property type="match status" value="1"/>
</dbReference>
<name>A0A239CIR7_9FLAO</name>
<protein>
    <submittedName>
        <fullName evidence="3">N-terminal double-transmembrane domain-containing protein</fullName>
    </submittedName>
</protein>
<dbReference type="AlphaFoldDB" id="A0A239CIR7"/>
<dbReference type="NCBIfam" id="TIGR02226">
    <property type="entry name" value="two_anch"/>
    <property type="match status" value="1"/>
</dbReference>
<keyword evidence="1" id="KW-1133">Transmembrane helix</keyword>
<accession>A0A239CIR7</accession>
<dbReference type="RefSeq" id="WP_089373321.1">
    <property type="nucleotide sequence ID" value="NZ_BMEP01000009.1"/>
</dbReference>
<dbReference type="InterPro" id="IPR011933">
    <property type="entry name" value="Double_TM_dom"/>
</dbReference>
<evidence type="ECO:0000256" key="1">
    <source>
        <dbReference type="SAM" id="Phobius"/>
    </source>
</evidence>
<keyword evidence="1 3" id="KW-0812">Transmembrane</keyword>
<feature type="transmembrane region" description="Helical" evidence="1">
    <location>
        <begin position="56"/>
        <end position="78"/>
    </location>
</feature>
<dbReference type="Pfam" id="PF07584">
    <property type="entry name" value="BatA"/>
    <property type="match status" value="1"/>
</dbReference>
<dbReference type="OrthoDB" id="9810200at2"/>
<reference evidence="3 4" key="1">
    <citation type="submission" date="2017-06" db="EMBL/GenBank/DDBJ databases">
        <authorList>
            <person name="Kim H.J."/>
            <person name="Triplett B.A."/>
        </authorList>
    </citation>
    <scope>NUCLEOTIDE SEQUENCE [LARGE SCALE GENOMIC DNA]</scope>
    <source>
        <strain evidence="3 4">DSM 25597</strain>
    </source>
</reference>
<dbReference type="InterPro" id="IPR029062">
    <property type="entry name" value="Class_I_gatase-like"/>
</dbReference>
<proteinExistence type="predicted"/>
<feature type="transmembrane region" description="Helical" evidence="1">
    <location>
        <begin position="6"/>
        <end position="24"/>
    </location>
</feature>
<organism evidence="3 4">
    <name type="scientific">Dokdonia pacifica</name>
    <dbReference type="NCBI Taxonomy" id="1627892"/>
    <lineage>
        <taxon>Bacteria</taxon>
        <taxon>Pseudomonadati</taxon>
        <taxon>Bacteroidota</taxon>
        <taxon>Flavobacteriia</taxon>
        <taxon>Flavobacteriales</taxon>
        <taxon>Flavobacteriaceae</taxon>
        <taxon>Dokdonia</taxon>
    </lineage>
</organism>
<feature type="transmembrane region" description="Helical" evidence="1">
    <location>
        <begin position="620"/>
        <end position="642"/>
    </location>
</feature>
<keyword evidence="4" id="KW-1185">Reference proteome</keyword>
<sequence>MQFKHPELLYALFLLIIPILVHLFQLRKFQKEAFTNVAFLKQISIQTRKSNTIKKWLVLFTRLGIIAMMVLAFAQPFFTQSDTATKEKETVIYLDNSFSMQAKGPSGQLFRQALQDLIVNVPEEETFTLLTNTETYKDISIKNTRNNLLKLGYAAEQLTPSAIALKAQKEFSSNPATEKQLIVISDFQDKGQQQNLSIEDVSLHYVQLRPVIENNIAIDSVYPTQSETNKLSLVATLSTQERRETNVPISLYNGEQLIAKATASFNEATETEVEFDIDTQTDFNGRLTIEDPLLPFDNTLYFNNNTVQAIKVLSINEGEQDFLSRIYTTPEFAYTAANHATLDYSKIPDYNFIILNEVKVPSQALVNALATFVSNGGSVLCILNETGEASNYTTLLSRLGGLQIGELGSDGRLVTTINYDHPLYRNVFDNRIQNFQYPSVSNRFVVNNGESILNFEDGSAFITGKEKVYVITGGLNINNSNFQNSPLIVPTLYNMAKQSLSLPTLYFTNGVSNTYDIPAVVQEDGILSLANIETPDKTQIPLQRTFGNKVSITTQEQPENAGIYNVLHKDSILQQISYNYNRDESVLRYQNIQATEGVSYNTSVVTLFDTLKEANSIQSLWKWFVIFALVFLLLEMLILKFFK</sequence>
<evidence type="ECO:0000259" key="2">
    <source>
        <dbReference type="Pfam" id="PF07584"/>
    </source>
</evidence>
<feature type="domain" description="Aerotolerance regulator N-terminal" evidence="2">
    <location>
        <begin position="1"/>
        <end position="76"/>
    </location>
</feature>
<dbReference type="PANTHER" id="PTHR37464">
    <property type="entry name" value="BLL2463 PROTEIN"/>
    <property type="match status" value="1"/>
</dbReference>
<gene>
    <name evidence="3" type="ORF">SAMN06265376_10825</name>
</gene>
<keyword evidence="1" id="KW-0472">Membrane</keyword>
<dbReference type="Proteomes" id="UP000198379">
    <property type="component" value="Unassembled WGS sequence"/>
</dbReference>
<dbReference type="EMBL" id="FZNY01000008">
    <property type="protein sequence ID" value="SNS20030.1"/>
    <property type="molecule type" value="Genomic_DNA"/>
</dbReference>
<evidence type="ECO:0000313" key="4">
    <source>
        <dbReference type="Proteomes" id="UP000198379"/>
    </source>
</evidence>
<dbReference type="InterPro" id="IPR024163">
    <property type="entry name" value="Aerotolerance_reg_N"/>
</dbReference>
<evidence type="ECO:0000313" key="3">
    <source>
        <dbReference type="EMBL" id="SNS20030.1"/>
    </source>
</evidence>